<comment type="caution">
    <text evidence="3">The sequence shown here is derived from an EMBL/GenBank/DDBJ whole genome shotgun (WGS) entry which is preliminary data.</text>
</comment>
<dbReference type="InterPro" id="IPR012854">
    <property type="entry name" value="Cu_amine_oxidase-like_N"/>
</dbReference>
<dbReference type="InterPro" id="IPR036582">
    <property type="entry name" value="Mao_N_sf"/>
</dbReference>
<evidence type="ECO:0000313" key="4">
    <source>
        <dbReference type="Proteomes" id="UP001519287"/>
    </source>
</evidence>
<sequence>MIRKYGKRLASGLLAASLVVVAGCNSIGGVDVNKALTNTVKVKSSESSTNIAIQLIPSASATDAQKAALELVGNMSIQLSGKKEDEKNASYAGELKTHRGAVPFQVYIDGEKTAIEVDGAKKPITFNLGQILLKSLIKESGENPSIVQTLLPTISGPIMEKSSELLPLLVDYIVGNAKVNPKTLTVTAVTEKVQEESLSLNKLHTEVSGTEAAELIQKLVVSIAADEAGLQKFLGGVYDVVAPELLKDKKLNPLIKTVLENKETAVKFLSGTVKGLINGAVVQLNNSLKESKMFTDQMYIKADMYLDSDLLTRKTAIEAMIPIAKGADKGLSAIKVTATSESWNLNKPVKADKLKGSGPTLEIGGNGWGKLLNASKIISNFDKKSIAYKLLREDLQLTKKRIQMIMDKLAGKDPGKSGKPYIKDGITLVPVRFISENLDAEVEWDGKLKQVTIIDDLSEAKIVLTIGSKTALVNGKSEQLEVAAIITGESTYVPVRFIAEKLGAKVGWDDSTRTVSIERD</sequence>
<keyword evidence="1" id="KW-0732">Signal</keyword>
<feature type="chain" id="PRO_5046112365" description="Copper amine oxidase-like N-terminal domain-containing protein" evidence="1">
    <location>
        <begin position="23"/>
        <end position="520"/>
    </location>
</feature>
<feature type="domain" description="Copper amine oxidase-like N-terminal" evidence="2">
    <location>
        <begin position="417"/>
        <end position="517"/>
    </location>
</feature>
<proteinExistence type="predicted"/>
<dbReference type="RefSeq" id="WP_209972742.1">
    <property type="nucleotide sequence ID" value="NZ_JAGGLB010000011.1"/>
</dbReference>
<evidence type="ECO:0000256" key="1">
    <source>
        <dbReference type="SAM" id="SignalP"/>
    </source>
</evidence>
<organism evidence="3 4">
    <name type="scientific">Paenibacillus eucommiae</name>
    <dbReference type="NCBI Taxonomy" id="1355755"/>
    <lineage>
        <taxon>Bacteria</taxon>
        <taxon>Bacillati</taxon>
        <taxon>Bacillota</taxon>
        <taxon>Bacilli</taxon>
        <taxon>Bacillales</taxon>
        <taxon>Paenibacillaceae</taxon>
        <taxon>Paenibacillus</taxon>
    </lineage>
</organism>
<dbReference type="EMBL" id="JAGGLB010000011">
    <property type="protein sequence ID" value="MBP1992028.1"/>
    <property type="molecule type" value="Genomic_DNA"/>
</dbReference>
<dbReference type="Pfam" id="PF07833">
    <property type="entry name" value="Cu_amine_oxidN1"/>
    <property type="match status" value="1"/>
</dbReference>
<dbReference type="Gene3D" id="3.30.457.10">
    <property type="entry name" value="Copper amine oxidase-like, N-terminal domain"/>
    <property type="match status" value="1"/>
</dbReference>
<evidence type="ECO:0000259" key="2">
    <source>
        <dbReference type="Pfam" id="PF07833"/>
    </source>
</evidence>
<dbReference type="SUPFAM" id="SSF55383">
    <property type="entry name" value="Copper amine oxidase, domain N"/>
    <property type="match status" value="1"/>
</dbReference>
<dbReference type="Proteomes" id="UP001519287">
    <property type="component" value="Unassembled WGS sequence"/>
</dbReference>
<protein>
    <recommendedName>
        <fullName evidence="2">Copper amine oxidase-like N-terminal domain-containing protein</fullName>
    </recommendedName>
</protein>
<gene>
    <name evidence="3" type="ORF">J2Z66_003636</name>
</gene>
<feature type="signal peptide" evidence="1">
    <location>
        <begin position="1"/>
        <end position="22"/>
    </location>
</feature>
<reference evidence="3 4" key="1">
    <citation type="submission" date="2021-03" db="EMBL/GenBank/DDBJ databases">
        <title>Genomic Encyclopedia of Type Strains, Phase IV (KMG-IV): sequencing the most valuable type-strain genomes for metagenomic binning, comparative biology and taxonomic classification.</title>
        <authorList>
            <person name="Goeker M."/>
        </authorList>
    </citation>
    <scope>NUCLEOTIDE SEQUENCE [LARGE SCALE GENOMIC DNA]</scope>
    <source>
        <strain evidence="3 4">DSM 26048</strain>
    </source>
</reference>
<name>A0ABS4IWR5_9BACL</name>
<dbReference type="PROSITE" id="PS51257">
    <property type="entry name" value="PROKAR_LIPOPROTEIN"/>
    <property type="match status" value="1"/>
</dbReference>
<evidence type="ECO:0000313" key="3">
    <source>
        <dbReference type="EMBL" id="MBP1992028.1"/>
    </source>
</evidence>
<keyword evidence="4" id="KW-1185">Reference proteome</keyword>
<accession>A0ABS4IWR5</accession>